<dbReference type="HOGENOM" id="CLU_048084_0_0_11"/>
<evidence type="ECO:0000313" key="11">
    <source>
        <dbReference type="Proteomes" id="UP000028780"/>
    </source>
</evidence>
<comment type="similarity">
    <text evidence="2">Belongs to the EccD/Snm4 family.</text>
</comment>
<feature type="transmembrane region" description="Helical" evidence="7">
    <location>
        <begin position="285"/>
        <end position="305"/>
    </location>
</feature>
<proteinExistence type="inferred from homology"/>
<gene>
    <name evidence="9" type="ORF">CIMIT_02075</name>
    <name evidence="10" type="ORF">SAMEA4535761_00481</name>
</gene>
<dbReference type="NCBIfam" id="TIGR03920">
    <property type="entry name" value="T7SS_EccD"/>
    <property type="match status" value="1"/>
</dbReference>
<dbReference type="STRING" id="156978.CIMIT_02075"/>
<dbReference type="RefSeq" id="WP_038588470.1">
    <property type="nucleotide sequence ID" value="NZ_CP009211.1"/>
</dbReference>
<evidence type="ECO:0000313" key="9">
    <source>
        <dbReference type="EMBL" id="AIJ32856.1"/>
    </source>
</evidence>
<dbReference type="Pfam" id="PF08817">
    <property type="entry name" value="YukD"/>
    <property type="match status" value="1"/>
</dbReference>
<evidence type="ECO:0000256" key="6">
    <source>
        <dbReference type="ARBA" id="ARBA00023136"/>
    </source>
</evidence>
<protein>
    <submittedName>
        <fullName evidence="10">Hypothetical membrane protein</fullName>
    </submittedName>
</protein>
<dbReference type="EMBL" id="LT906467">
    <property type="protein sequence ID" value="SNV58988.1"/>
    <property type="molecule type" value="Genomic_DNA"/>
</dbReference>
<dbReference type="eggNOG" id="ENOG5031ZT6">
    <property type="taxonomic scope" value="Bacteria"/>
</dbReference>
<evidence type="ECO:0000313" key="12">
    <source>
        <dbReference type="Proteomes" id="UP000215374"/>
    </source>
</evidence>
<keyword evidence="4 7" id="KW-0812">Transmembrane</keyword>
<dbReference type="GO" id="GO:0005886">
    <property type="term" value="C:plasma membrane"/>
    <property type="evidence" value="ECO:0007669"/>
    <property type="project" value="UniProtKB-SubCell"/>
</dbReference>
<feature type="transmembrane region" description="Helical" evidence="7">
    <location>
        <begin position="365"/>
        <end position="385"/>
    </location>
</feature>
<dbReference type="AlphaFoldDB" id="A0A076NKV3"/>
<comment type="subcellular location">
    <subcellularLocation>
        <location evidence="1">Cell membrane</location>
        <topology evidence="1">Multi-pass membrane protein</topology>
    </subcellularLocation>
</comment>
<keyword evidence="3" id="KW-1003">Cell membrane</keyword>
<feature type="transmembrane region" description="Helical" evidence="7">
    <location>
        <begin position="204"/>
        <end position="225"/>
    </location>
</feature>
<feature type="transmembrane region" description="Helical" evidence="7">
    <location>
        <begin position="232"/>
        <end position="250"/>
    </location>
</feature>
<dbReference type="InterPro" id="IPR044049">
    <property type="entry name" value="EccD_transm"/>
</dbReference>
<sequence>MTVRVSAVSFHRDIDLVLPTSSTFAEVLPELATFVDLPRIHRPWEASTVGGAPLDMHTPLHKLKLRDGAVTVLRPQESIEPPVVRDAAESLAAAAVGTRDTTGLAHLASFAGVLGLAVLAGMFTSLPVALGVGALAVFALAVLSRVSTLFAPLPGVAAISVACWVAGLPGAWEPVDVALGVFAGAATACALVVLGAVLGLAGPFASACTVTLSVLLSIGACGVWLPSAQAPAALTVLAGLLTVLSTPAVATRAAGLKVPRVPTAGEAFATADGYQPDVDERSQRAITLVAAISCAVAASMLPALFAIAWAGGAWVCALSVCTAGALGIYATRHHYPVPRAALVTAALGAVCACALAVARTDNPHPVAIAMALLATLTAATAAIWVRNVPELEPTTVVWFERAETAAIIAALPLALHIAGLFALIRGL</sequence>
<feature type="transmembrane region" description="Helical" evidence="7">
    <location>
        <begin position="337"/>
        <end position="358"/>
    </location>
</feature>
<dbReference type="OrthoDB" id="4426863at2"/>
<evidence type="ECO:0000313" key="10">
    <source>
        <dbReference type="EMBL" id="SNV58988.1"/>
    </source>
</evidence>
<dbReference type="KEGG" id="cii:CIMIT_02075"/>
<dbReference type="Pfam" id="PF19053">
    <property type="entry name" value="EccD"/>
    <property type="match status" value="1"/>
</dbReference>
<reference evidence="9 11" key="1">
    <citation type="submission" date="2014-08" db="EMBL/GenBank/DDBJ databases">
        <title>Complete genome sequence of Corynebacterium imitans DSM 44264, isolated from a five-month-old boy with suspected pharyngeal diphtheria.</title>
        <authorList>
            <person name="Mollmann S."/>
            <person name="Albersmeier A."/>
            <person name="Ruckert C."/>
            <person name="Tauch A."/>
        </authorList>
    </citation>
    <scope>NUCLEOTIDE SEQUENCE [LARGE SCALE GENOMIC DNA]</scope>
    <source>
        <strain evidence="9 11">DSM 44264</strain>
    </source>
</reference>
<name>A0A076NKV3_9CORY</name>
<dbReference type="Gene3D" id="3.10.20.90">
    <property type="entry name" value="Phosphatidylinositol 3-kinase Catalytic Subunit, Chain A, domain 1"/>
    <property type="match status" value="1"/>
</dbReference>
<organism evidence="9 11">
    <name type="scientific">Corynebacterium imitans</name>
    <dbReference type="NCBI Taxonomy" id="156978"/>
    <lineage>
        <taxon>Bacteria</taxon>
        <taxon>Bacillati</taxon>
        <taxon>Actinomycetota</taxon>
        <taxon>Actinomycetes</taxon>
        <taxon>Mycobacteriales</taxon>
        <taxon>Corynebacteriaceae</taxon>
        <taxon>Corynebacterium</taxon>
    </lineage>
</organism>
<evidence type="ECO:0000256" key="4">
    <source>
        <dbReference type="ARBA" id="ARBA00022692"/>
    </source>
</evidence>
<feature type="domain" description="EccD-like transmembrane" evidence="8">
    <location>
        <begin position="103"/>
        <end position="427"/>
    </location>
</feature>
<evidence type="ECO:0000256" key="2">
    <source>
        <dbReference type="ARBA" id="ARBA00006162"/>
    </source>
</evidence>
<feature type="transmembrane region" description="Helical" evidence="7">
    <location>
        <begin position="149"/>
        <end position="170"/>
    </location>
</feature>
<keyword evidence="6 7" id="KW-0472">Membrane</keyword>
<evidence type="ECO:0000256" key="1">
    <source>
        <dbReference type="ARBA" id="ARBA00004651"/>
    </source>
</evidence>
<feature type="transmembrane region" description="Helical" evidence="7">
    <location>
        <begin position="113"/>
        <end position="143"/>
    </location>
</feature>
<evidence type="ECO:0000256" key="3">
    <source>
        <dbReference type="ARBA" id="ARBA00022475"/>
    </source>
</evidence>
<keyword evidence="11" id="KW-1185">Reference proteome</keyword>
<keyword evidence="5 7" id="KW-1133">Transmembrane helix</keyword>
<dbReference type="EMBL" id="CP009211">
    <property type="protein sequence ID" value="AIJ32856.1"/>
    <property type="molecule type" value="Genomic_DNA"/>
</dbReference>
<evidence type="ECO:0000256" key="7">
    <source>
        <dbReference type="SAM" id="Phobius"/>
    </source>
</evidence>
<feature type="transmembrane region" description="Helical" evidence="7">
    <location>
        <begin position="177"/>
        <end position="198"/>
    </location>
</feature>
<dbReference type="Proteomes" id="UP000215374">
    <property type="component" value="Chromosome 1"/>
</dbReference>
<dbReference type="InterPro" id="IPR024962">
    <property type="entry name" value="YukD-like"/>
</dbReference>
<reference evidence="10 12" key="2">
    <citation type="submission" date="2017-06" db="EMBL/GenBank/DDBJ databases">
        <authorList>
            <consortium name="Pathogen Informatics"/>
        </authorList>
    </citation>
    <scope>NUCLEOTIDE SEQUENCE [LARGE SCALE GENOMIC DNA]</scope>
    <source>
        <strain evidence="10 12">NCTC13015</strain>
    </source>
</reference>
<evidence type="ECO:0000259" key="8">
    <source>
        <dbReference type="Pfam" id="PF19053"/>
    </source>
</evidence>
<dbReference type="InterPro" id="IPR006707">
    <property type="entry name" value="T7SS_EccD"/>
</dbReference>
<accession>A0A076NKV3</accession>
<feature type="transmembrane region" description="Helical" evidence="7">
    <location>
        <begin position="312"/>
        <end position="331"/>
    </location>
</feature>
<evidence type="ECO:0000256" key="5">
    <source>
        <dbReference type="ARBA" id="ARBA00022989"/>
    </source>
</evidence>
<feature type="transmembrane region" description="Helical" evidence="7">
    <location>
        <begin position="405"/>
        <end position="424"/>
    </location>
</feature>
<dbReference type="Proteomes" id="UP000028780">
    <property type="component" value="Chromosome"/>
</dbReference>